<feature type="region of interest" description="Disordered" evidence="8">
    <location>
        <begin position="81"/>
        <end position="127"/>
    </location>
</feature>
<dbReference type="InterPro" id="IPR006311">
    <property type="entry name" value="TAT_signal"/>
</dbReference>
<evidence type="ECO:0000256" key="3">
    <source>
        <dbReference type="ARBA" id="ARBA00022525"/>
    </source>
</evidence>
<dbReference type="RefSeq" id="WP_248634729.1">
    <property type="nucleotide sequence ID" value="NZ_JALPTH010000015.1"/>
</dbReference>
<feature type="compositionally biased region" description="Gly residues" evidence="8">
    <location>
        <begin position="99"/>
        <end position="114"/>
    </location>
</feature>
<comment type="subcellular location">
    <subcellularLocation>
        <location evidence="1">Secreted</location>
        <location evidence="1">Cell wall</location>
    </subcellularLocation>
</comment>
<evidence type="ECO:0000256" key="2">
    <source>
        <dbReference type="ARBA" id="ARBA00022512"/>
    </source>
</evidence>
<feature type="domain" description="Chaplin" evidence="11">
    <location>
        <begin position="39"/>
        <end position="79"/>
    </location>
</feature>
<feature type="region of interest" description="Disordered" evidence="8">
    <location>
        <begin position="159"/>
        <end position="226"/>
    </location>
</feature>
<dbReference type="Pfam" id="PF03777">
    <property type="entry name" value="ChpA-C"/>
    <property type="match status" value="2"/>
</dbReference>
<feature type="compositionally biased region" description="Pro residues" evidence="8">
    <location>
        <begin position="189"/>
        <end position="204"/>
    </location>
</feature>
<keyword evidence="4 10" id="KW-0732">Signal</keyword>
<evidence type="ECO:0000259" key="11">
    <source>
        <dbReference type="PROSITE" id="PS51884"/>
    </source>
</evidence>
<keyword evidence="2" id="KW-0134">Cell wall</keyword>
<evidence type="ECO:0000256" key="8">
    <source>
        <dbReference type="SAM" id="MobiDB-lite"/>
    </source>
</evidence>
<evidence type="ECO:0000313" key="13">
    <source>
        <dbReference type="Proteomes" id="UP001522868"/>
    </source>
</evidence>
<dbReference type="InterPro" id="IPR005528">
    <property type="entry name" value="ChpA-H"/>
</dbReference>
<feature type="compositionally biased region" description="Pro residues" evidence="8">
    <location>
        <begin position="170"/>
        <end position="179"/>
    </location>
</feature>
<feature type="transmembrane region" description="Helical" evidence="9">
    <location>
        <begin position="231"/>
        <end position="252"/>
    </location>
</feature>
<evidence type="ECO:0000256" key="6">
    <source>
        <dbReference type="ARBA" id="ARBA00023087"/>
    </source>
</evidence>
<dbReference type="Proteomes" id="UP001522868">
    <property type="component" value="Unassembled WGS sequence"/>
</dbReference>
<reference evidence="12 13" key="1">
    <citation type="submission" date="2022-04" db="EMBL/GenBank/DDBJ databases">
        <title>Streptomyces sp. nov. LCR6-01 isolated from Lichen of Dirinaria sp.</title>
        <authorList>
            <person name="Kanchanasin P."/>
            <person name="Tanasupawat S."/>
            <person name="Phongsopitanun W."/>
        </authorList>
    </citation>
    <scope>NUCLEOTIDE SEQUENCE [LARGE SCALE GENOMIC DNA]</scope>
    <source>
        <strain evidence="12 13">LCR6-01</strain>
    </source>
</reference>
<keyword evidence="5" id="KW-0130">Cell adhesion</keyword>
<proteinExistence type="predicted"/>
<keyword evidence="6 7" id="KW-0034">Amyloid</keyword>
<dbReference type="PROSITE" id="PS51318">
    <property type="entry name" value="TAT"/>
    <property type="match status" value="1"/>
</dbReference>
<feature type="chain" id="PRO_5047214415" evidence="10">
    <location>
        <begin position="29"/>
        <end position="263"/>
    </location>
</feature>
<evidence type="ECO:0000313" key="12">
    <source>
        <dbReference type="EMBL" id="MCK8679074.1"/>
    </source>
</evidence>
<evidence type="ECO:0000256" key="5">
    <source>
        <dbReference type="ARBA" id="ARBA00022889"/>
    </source>
</evidence>
<keyword evidence="9" id="KW-0472">Membrane</keyword>
<sequence>MRHTRRNTLVTLAATGGALAMAAGYAHADSDASGVAANSPGAVSGNAVQLPVDLPVSVCGNTINVVGLLNPAFGNGCANKGGDGNSHKDKPGTAHGKPGTQGGQSGTHNGGGNGSSAEGATTNSPGLISGNGIQLPVDLPVNVSGNSVGVVGILNPVFGNASSNGGDRTPPTPTPQKPKPPQHEEEEPTTPPTPDEAVPVPHPAPEADKPAPQPETETAAQPELAETGAGAGLLGVGAPAALGLALGGAVLYRRFRPTAGARA</sequence>
<accession>A0ABT0ICM0</accession>
<keyword evidence="9" id="KW-1133">Transmembrane helix</keyword>
<dbReference type="EMBL" id="JALPTH010000015">
    <property type="protein sequence ID" value="MCK8679074.1"/>
    <property type="molecule type" value="Genomic_DNA"/>
</dbReference>
<feature type="signal peptide" evidence="10">
    <location>
        <begin position="1"/>
        <end position="28"/>
    </location>
</feature>
<name>A0ABT0ICM0_9ACTN</name>
<feature type="domain" description="Chaplin" evidence="11">
    <location>
        <begin position="124"/>
        <end position="164"/>
    </location>
</feature>
<evidence type="ECO:0000256" key="10">
    <source>
        <dbReference type="SAM" id="SignalP"/>
    </source>
</evidence>
<dbReference type="PROSITE" id="PS51884">
    <property type="entry name" value="CHAPLIN"/>
    <property type="match status" value="2"/>
</dbReference>
<gene>
    <name evidence="12" type="ORF">M1O15_17075</name>
</gene>
<evidence type="ECO:0000256" key="9">
    <source>
        <dbReference type="SAM" id="Phobius"/>
    </source>
</evidence>
<evidence type="ECO:0000256" key="1">
    <source>
        <dbReference type="ARBA" id="ARBA00004191"/>
    </source>
</evidence>
<protein>
    <submittedName>
        <fullName evidence="12">Chaplin</fullName>
    </submittedName>
</protein>
<evidence type="ECO:0000256" key="7">
    <source>
        <dbReference type="PROSITE-ProRule" id="PRU01232"/>
    </source>
</evidence>
<comment type="caution">
    <text evidence="12">The sequence shown here is derived from an EMBL/GenBank/DDBJ whole genome shotgun (WGS) entry which is preliminary data.</text>
</comment>
<keyword evidence="3" id="KW-0964">Secreted</keyword>
<evidence type="ECO:0000256" key="4">
    <source>
        <dbReference type="ARBA" id="ARBA00022729"/>
    </source>
</evidence>
<keyword evidence="13" id="KW-1185">Reference proteome</keyword>
<keyword evidence="9" id="KW-0812">Transmembrane</keyword>
<organism evidence="12 13">
    <name type="scientific">Streptomyces lichenis</name>
    <dbReference type="NCBI Taxonomy" id="2306967"/>
    <lineage>
        <taxon>Bacteria</taxon>
        <taxon>Bacillati</taxon>
        <taxon>Actinomycetota</taxon>
        <taxon>Actinomycetes</taxon>
        <taxon>Kitasatosporales</taxon>
        <taxon>Streptomycetaceae</taxon>
        <taxon>Streptomyces</taxon>
    </lineage>
</organism>